<evidence type="ECO:0000313" key="1">
    <source>
        <dbReference type="EMBL" id="WIX77679.1"/>
    </source>
</evidence>
<evidence type="ECO:0000313" key="2">
    <source>
        <dbReference type="Proteomes" id="UP001236014"/>
    </source>
</evidence>
<name>A0A9Y2MW78_9PSEU</name>
<dbReference type="AlphaFoldDB" id="A0A9Y2MW78"/>
<dbReference type="EMBL" id="CP127294">
    <property type="protein sequence ID" value="WIX77679.1"/>
    <property type="molecule type" value="Genomic_DNA"/>
</dbReference>
<gene>
    <name evidence="1" type="ORF">QRX50_40795</name>
</gene>
<keyword evidence="2" id="KW-1185">Reference proteome</keyword>
<dbReference type="Proteomes" id="UP001236014">
    <property type="component" value="Chromosome"/>
</dbReference>
<dbReference type="KEGG" id="acab:QRX50_40795"/>
<sequence length="137" mass="15292">MDIAEYKRAFLVSQELVTSEGPPDNRNGITWYTCDYIFTSSYQTKSGNLLVFASPGETSVKASLKISAESCLEKPKYLSDNAFYCTEKDDQFKNTFLVVTRISHGQMRTAMVTAGPPPDFAHPDAYTTIVKTLSDRL</sequence>
<dbReference type="RefSeq" id="WP_285968419.1">
    <property type="nucleotide sequence ID" value="NZ_CP127294.1"/>
</dbReference>
<accession>A0A9Y2MW78</accession>
<reference evidence="1 2" key="1">
    <citation type="submission" date="2023-06" db="EMBL/GenBank/DDBJ databases">
        <authorList>
            <person name="Oyuntsetseg B."/>
            <person name="Kim S.B."/>
        </authorList>
    </citation>
    <scope>NUCLEOTIDE SEQUENCE [LARGE SCALE GENOMIC DNA]</scope>
    <source>
        <strain evidence="1 2">2-15</strain>
    </source>
</reference>
<protein>
    <submittedName>
        <fullName evidence="1">Uncharacterized protein</fullName>
    </submittedName>
</protein>
<organism evidence="1 2">
    <name type="scientific">Amycolatopsis carbonis</name>
    <dbReference type="NCBI Taxonomy" id="715471"/>
    <lineage>
        <taxon>Bacteria</taxon>
        <taxon>Bacillati</taxon>
        <taxon>Actinomycetota</taxon>
        <taxon>Actinomycetes</taxon>
        <taxon>Pseudonocardiales</taxon>
        <taxon>Pseudonocardiaceae</taxon>
        <taxon>Amycolatopsis</taxon>
    </lineage>
</organism>
<proteinExistence type="predicted"/>